<dbReference type="AlphaFoldDB" id="G3JS14"/>
<dbReference type="VEuPathDB" id="FungiDB:CCM_08705"/>
<proteinExistence type="predicted"/>
<organism evidence="2 3">
    <name type="scientific">Cordyceps militaris (strain CM01)</name>
    <name type="common">Caterpillar fungus</name>
    <dbReference type="NCBI Taxonomy" id="983644"/>
    <lineage>
        <taxon>Eukaryota</taxon>
        <taxon>Fungi</taxon>
        <taxon>Dikarya</taxon>
        <taxon>Ascomycota</taxon>
        <taxon>Pezizomycotina</taxon>
        <taxon>Sordariomycetes</taxon>
        <taxon>Hypocreomycetidae</taxon>
        <taxon>Hypocreales</taxon>
        <taxon>Cordycipitaceae</taxon>
        <taxon>Cordyceps</taxon>
    </lineage>
</organism>
<dbReference type="RefSeq" id="XP_006673905.1">
    <property type="nucleotide sequence ID" value="XM_006673842.1"/>
</dbReference>
<dbReference type="HOGENOM" id="CLU_581409_0_0_1"/>
<reference evidence="2 3" key="1">
    <citation type="journal article" date="2011" name="Genome Biol.">
        <title>Genome sequence of the insect pathogenic fungus Cordyceps militaris, a valued traditional Chinese medicine.</title>
        <authorList>
            <person name="Zheng P."/>
            <person name="Xia Y."/>
            <person name="Xiao G."/>
            <person name="Xiong C."/>
            <person name="Hu X."/>
            <person name="Zhang S."/>
            <person name="Zheng H."/>
            <person name="Huang Y."/>
            <person name="Zhou Y."/>
            <person name="Wang S."/>
            <person name="Zhao G.P."/>
            <person name="Liu X."/>
            <person name="St Leger R.J."/>
            <person name="Wang C."/>
        </authorList>
    </citation>
    <scope>NUCLEOTIDE SEQUENCE [LARGE SCALE GENOMIC DNA]</scope>
    <source>
        <strain evidence="2 3">CM01</strain>
    </source>
</reference>
<accession>G3JS14</accession>
<dbReference type="OrthoDB" id="2823490at2759"/>
<dbReference type="InParanoid" id="G3JS14"/>
<dbReference type="KEGG" id="cmt:CCM_08705"/>
<evidence type="ECO:0000256" key="1">
    <source>
        <dbReference type="SAM" id="MobiDB-lite"/>
    </source>
</evidence>
<sequence>MSQHPPSGAMPSGMEKQPISLLEKICGYLKEPSLTRENLHNRVPLKNRFDRTKPEETNIYVEKKNVYWLEILHMCRKLRADINGLRDKAVLDVMFVPNVGLFPTWIVPPRSGKPQPLRIVVRIARFEDNLFPSEWVKAALHKPVQGDEKGLHRTLWSLFTVFTIFIAGRLRFLRHPSRENCNFVRAVYREEPAYRLSEVHIKFEEVDYYPASGKVVVQEIEKQHVEWNQMRMREDASTFGSDEKQHVARNPMQICEDATPFGRAIFEKPLKRESSASESRAGPVAPTRGPHSTYSYQLATEVFEVYFDFLCNQLTYCDEYSNTATTYMSKVFVSHPQITPVVKNGYLDDDRLGRKRVVHNSSTFRGREDSTGVEERLYWCRHLKYRRDDKPDPSDGEELGDNGRAEFYRGLRRDNRRRKKRHDDAKDAEADDNQRVAKRMKELTLDDRDYASRTSNQSMAMAARLTNYPL</sequence>
<feature type="compositionally biased region" description="Basic and acidic residues" evidence="1">
    <location>
        <begin position="422"/>
        <end position="451"/>
    </location>
</feature>
<feature type="region of interest" description="Disordered" evidence="1">
    <location>
        <begin position="409"/>
        <end position="451"/>
    </location>
</feature>
<dbReference type="GeneID" id="18170711"/>
<name>G3JS14_CORMM</name>
<keyword evidence="3" id="KW-1185">Reference proteome</keyword>
<dbReference type="EMBL" id="JH126405">
    <property type="protein sequence ID" value="EGX88660.1"/>
    <property type="molecule type" value="Genomic_DNA"/>
</dbReference>
<evidence type="ECO:0000313" key="3">
    <source>
        <dbReference type="Proteomes" id="UP000001610"/>
    </source>
</evidence>
<gene>
    <name evidence="2" type="ORF">CCM_08705</name>
</gene>
<feature type="region of interest" description="Disordered" evidence="1">
    <location>
        <begin position="271"/>
        <end position="290"/>
    </location>
</feature>
<dbReference type="Proteomes" id="UP000001610">
    <property type="component" value="Unassembled WGS sequence"/>
</dbReference>
<protein>
    <submittedName>
        <fullName evidence="2">Uncharacterized protein</fullName>
    </submittedName>
</protein>
<evidence type="ECO:0000313" key="2">
    <source>
        <dbReference type="EMBL" id="EGX88660.1"/>
    </source>
</evidence>